<keyword evidence="3" id="KW-1185">Reference proteome</keyword>
<evidence type="ECO:0008006" key="4">
    <source>
        <dbReference type="Google" id="ProtNLM"/>
    </source>
</evidence>
<proteinExistence type="predicted"/>
<name>A0A5N8V7W7_9ACTN</name>
<dbReference type="RefSeq" id="WP_152886142.1">
    <property type="nucleotide sequence ID" value="NZ_VJZD01000023.1"/>
</dbReference>
<dbReference type="Gene3D" id="1.25.40.10">
    <property type="entry name" value="Tetratricopeptide repeat domain"/>
    <property type="match status" value="1"/>
</dbReference>
<dbReference type="EMBL" id="VJZD01000023">
    <property type="protein sequence ID" value="MPY31351.1"/>
    <property type="molecule type" value="Genomic_DNA"/>
</dbReference>
<dbReference type="OrthoDB" id="2379299at2"/>
<evidence type="ECO:0000256" key="1">
    <source>
        <dbReference type="SAM" id="MobiDB-lite"/>
    </source>
</evidence>
<accession>A0A5N8V7W7</accession>
<organism evidence="2 3">
    <name type="scientific">Streptomyces adustus</name>
    <dbReference type="NCBI Taxonomy" id="1609272"/>
    <lineage>
        <taxon>Bacteria</taxon>
        <taxon>Bacillati</taxon>
        <taxon>Actinomycetota</taxon>
        <taxon>Actinomycetes</taxon>
        <taxon>Kitasatosporales</taxon>
        <taxon>Streptomycetaceae</taxon>
        <taxon>Streptomyces</taxon>
    </lineage>
</organism>
<dbReference type="Proteomes" id="UP000325849">
    <property type="component" value="Unassembled WGS sequence"/>
</dbReference>
<feature type="region of interest" description="Disordered" evidence="1">
    <location>
        <begin position="395"/>
        <end position="414"/>
    </location>
</feature>
<evidence type="ECO:0000313" key="2">
    <source>
        <dbReference type="EMBL" id="MPY31351.1"/>
    </source>
</evidence>
<reference evidence="2 3" key="1">
    <citation type="submission" date="2019-07" db="EMBL/GenBank/DDBJ databases">
        <title>New species of Amycolatopsis and Streptomyces.</title>
        <authorList>
            <person name="Duangmal K."/>
            <person name="Teo W.F.A."/>
            <person name="Lipun K."/>
        </authorList>
    </citation>
    <scope>NUCLEOTIDE SEQUENCE [LARGE SCALE GENOMIC DNA]</scope>
    <source>
        <strain evidence="2 3">NBRC 109810</strain>
    </source>
</reference>
<sequence>MFSRRNRRPKSAESRPNSPQLIEAWESLDQGDIPGALRSLRAHAEPLPPGEVAVVVARAAREAGFDDLHTAATALAARPDRAQELYSYGYACVERGVSYLAIPALRAALDLAPDSGAALRELVSAYEREGRHPEAADVLGARESALNPWPDRYLLVYNALMAGDLELARRQHALLPDPEDEIWLGAQDRQRHMLERAAAAEQATSLDLHDLRGWQFVMGGTVLGTLSPYGFDAGMTGRFAWLQDSHDLCLRGLLRLRTTLAAGEVRPRSVSLLPGRGSRILGLAAAEVLDLPAVEFAADRQDTVVIAYDLDEVARADQGPETIGQLLERTPGQVLHEHASSWTDRPVVTADSVTLLYQSVTAPWEGQLGQGESGTLERGAPDDRPAEDVAAEIVAADPTPDEGDGGTPADPDDRLADFVAAVRGTWLQGNRTGLRTSGPVRSSRFV</sequence>
<evidence type="ECO:0000313" key="3">
    <source>
        <dbReference type="Proteomes" id="UP000325849"/>
    </source>
</evidence>
<dbReference type="SUPFAM" id="SSF48452">
    <property type="entry name" value="TPR-like"/>
    <property type="match status" value="1"/>
</dbReference>
<dbReference type="AlphaFoldDB" id="A0A5N8V7W7"/>
<protein>
    <recommendedName>
        <fullName evidence="4">Tetratricopeptide repeat protein</fullName>
    </recommendedName>
</protein>
<gene>
    <name evidence="2" type="ORF">FNH09_08565</name>
</gene>
<comment type="caution">
    <text evidence="2">The sequence shown here is derived from an EMBL/GenBank/DDBJ whole genome shotgun (WGS) entry which is preliminary data.</text>
</comment>
<dbReference type="InterPro" id="IPR011990">
    <property type="entry name" value="TPR-like_helical_dom_sf"/>
</dbReference>
<feature type="region of interest" description="Disordered" evidence="1">
    <location>
        <begin position="366"/>
        <end position="385"/>
    </location>
</feature>